<comment type="caution">
    <text evidence="2">The sequence shown here is derived from an EMBL/GenBank/DDBJ whole genome shotgun (WGS) entry which is preliminary data.</text>
</comment>
<evidence type="ECO:0000313" key="2">
    <source>
        <dbReference type="EMBL" id="KAL3111831.1"/>
    </source>
</evidence>
<accession>A0ABD2L9H1</accession>
<sequence>MPSVCKCKVCDECRRKQRLYEISERKKIIASCNGDHHYIEMIELRMRDLKLYKRAYRRIKSVIDQVVEGPFHVKCTSKCQEEFTYYLIKWECCSEDFGWGVGCTYAEISDISQNELLAYYDRERVLGEIDAPLAMDGIIAQLRGKNLGENDDLIGAGEEAAGQDAAVKKRARRKNKKRGGKRVKKGIEEEEEEEAEDEGEEEEEAEEEGEEEEANDSVVGSSIWSGSIDSAITGFSTMSATQRKKVLGRSRQWWQERKDRKKTEKGRCAKTAGAPENVKLNFD</sequence>
<feature type="region of interest" description="Disordered" evidence="1">
    <location>
        <begin position="235"/>
        <end position="283"/>
    </location>
</feature>
<evidence type="ECO:0000313" key="3">
    <source>
        <dbReference type="Proteomes" id="UP001620626"/>
    </source>
</evidence>
<reference evidence="2 3" key="1">
    <citation type="submission" date="2024-10" db="EMBL/GenBank/DDBJ databases">
        <authorList>
            <person name="Kim D."/>
        </authorList>
    </citation>
    <scope>NUCLEOTIDE SEQUENCE [LARGE SCALE GENOMIC DNA]</scope>
    <source>
        <strain evidence="2">BH-2024</strain>
    </source>
</reference>
<dbReference type="EMBL" id="JBICBT010000492">
    <property type="protein sequence ID" value="KAL3111831.1"/>
    <property type="molecule type" value="Genomic_DNA"/>
</dbReference>
<evidence type="ECO:0000256" key="1">
    <source>
        <dbReference type="SAM" id="MobiDB-lite"/>
    </source>
</evidence>
<organism evidence="2 3">
    <name type="scientific">Heterodera trifolii</name>
    <dbReference type="NCBI Taxonomy" id="157864"/>
    <lineage>
        <taxon>Eukaryota</taxon>
        <taxon>Metazoa</taxon>
        <taxon>Ecdysozoa</taxon>
        <taxon>Nematoda</taxon>
        <taxon>Chromadorea</taxon>
        <taxon>Rhabditida</taxon>
        <taxon>Tylenchina</taxon>
        <taxon>Tylenchomorpha</taxon>
        <taxon>Tylenchoidea</taxon>
        <taxon>Heteroderidae</taxon>
        <taxon>Heteroderinae</taxon>
        <taxon>Heterodera</taxon>
    </lineage>
</organism>
<feature type="compositionally biased region" description="Basic and acidic residues" evidence="1">
    <location>
        <begin position="254"/>
        <end position="267"/>
    </location>
</feature>
<proteinExistence type="predicted"/>
<gene>
    <name evidence="2" type="ORF">niasHT_011118</name>
</gene>
<feature type="compositionally biased region" description="Acidic residues" evidence="1">
    <location>
        <begin position="188"/>
        <end position="215"/>
    </location>
</feature>
<dbReference type="AlphaFoldDB" id="A0ABD2L9H1"/>
<protein>
    <submittedName>
        <fullName evidence="2">Uncharacterized protein</fullName>
    </submittedName>
</protein>
<keyword evidence="3" id="KW-1185">Reference proteome</keyword>
<feature type="region of interest" description="Disordered" evidence="1">
    <location>
        <begin position="178"/>
        <end position="223"/>
    </location>
</feature>
<name>A0ABD2L9H1_9BILA</name>
<dbReference type="Proteomes" id="UP001620626">
    <property type="component" value="Unassembled WGS sequence"/>
</dbReference>